<dbReference type="InterPro" id="IPR039135">
    <property type="entry name" value="NAT9-like"/>
</dbReference>
<dbReference type="InterPro" id="IPR000182">
    <property type="entry name" value="GNAT_dom"/>
</dbReference>
<proteinExistence type="inferred from homology"/>
<accession>A0A7J7JHF4</accession>
<protein>
    <recommendedName>
        <fullName evidence="4">N-acetyltransferase 9-like protein</fullName>
    </recommendedName>
</protein>
<dbReference type="Pfam" id="PF13302">
    <property type="entry name" value="Acetyltransf_3"/>
    <property type="match status" value="1"/>
</dbReference>
<keyword evidence="2" id="KW-0808">Transferase</keyword>
<evidence type="ECO:0000313" key="6">
    <source>
        <dbReference type="EMBL" id="KAF6024996.1"/>
    </source>
</evidence>
<evidence type="ECO:0000313" key="7">
    <source>
        <dbReference type="Proteomes" id="UP000593567"/>
    </source>
</evidence>
<dbReference type="SUPFAM" id="SSF55729">
    <property type="entry name" value="Acyl-CoA N-acyltransferases (Nat)"/>
    <property type="match status" value="1"/>
</dbReference>
<evidence type="ECO:0000259" key="5">
    <source>
        <dbReference type="Pfam" id="PF13302"/>
    </source>
</evidence>
<dbReference type="EMBL" id="VXIV02002504">
    <property type="protein sequence ID" value="KAF6024996.1"/>
    <property type="molecule type" value="Genomic_DNA"/>
</dbReference>
<dbReference type="PANTHER" id="PTHR13256:SF16">
    <property type="entry name" value="ALPHA_BETA-TUBULIN-N-ACETYLTRANSFERASE 9"/>
    <property type="match status" value="1"/>
</dbReference>
<dbReference type="FunFam" id="3.40.630.30:FF:000248">
    <property type="entry name" value="N-acetyltransferase 9-like protein"/>
    <property type="match status" value="1"/>
</dbReference>
<reference evidence="6" key="1">
    <citation type="submission" date="2020-06" db="EMBL/GenBank/DDBJ databases">
        <title>Draft genome of Bugula neritina, a colonial animal packing powerful symbionts and potential medicines.</title>
        <authorList>
            <person name="Rayko M."/>
        </authorList>
    </citation>
    <scope>NUCLEOTIDE SEQUENCE [LARGE SCALE GENOMIC DNA]</scope>
    <source>
        <strain evidence="6">Kwan_BN1</strain>
    </source>
</reference>
<evidence type="ECO:0000256" key="2">
    <source>
        <dbReference type="ARBA" id="ARBA00022679"/>
    </source>
</evidence>
<evidence type="ECO:0000256" key="3">
    <source>
        <dbReference type="ARBA" id="ARBA00023315"/>
    </source>
</evidence>
<comment type="similarity">
    <text evidence="1">Belongs to the acetyltransferase family. GNAT subfamily.</text>
</comment>
<keyword evidence="3" id="KW-0012">Acyltransferase</keyword>
<dbReference type="Gene3D" id="3.40.630.30">
    <property type="match status" value="1"/>
</dbReference>
<dbReference type="PANTHER" id="PTHR13256">
    <property type="entry name" value="N-ACETYLTRANSFERASE 9"/>
    <property type="match status" value="1"/>
</dbReference>
<evidence type="ECO:0000256" key="4">
    <source>
        <dbReference type="ARBA" id="ARBA00069551"/>
    </source>
</evidence>
<dbReference type="AlphaFoldDB" id="A0A7J7JHF4"/>
<dbReference type="GO" id="GO:0008080">
    <property type="term" value="F:N-acetyltransferase activity"/>
    <property type="evidence" value="ECO:0007669"/>
    <property type="project" value="InterPro"/>
</dbReference>
<comment type="caution">
    <text evidence="6">The sequence shown here is derived from an EMBL/GenBank/DDBJ whole genome shotgun (WGS) entry which is preliminary data.</text>
</comment>
<name>A0A7J7JHF4_BUGNE</name>
<feature type="domain" description="N-acetyltransferase" evidence="5">
    <location>
        <begin position="35"/>
        <end position="180"/>
    </location>
</feature>
<dbReference type="OrthoDB" id="5043642at2759"/>
<sequence>MQSWVFIFALKPSELVDEKAMKTNENQAICLPKCILVPYCEKHVLKYHEWMKSEELQVLTASEPLSLEEEYQMQISWYEDDKKCTFIILDKDLIKASPEDEISAMVGDVNLFFNDLDNIHCAELEIMVAEMGARGKGIGKQATLAIMNYGVLTLGVDTFIVKIGYQNTPSIELFKKLGFQEISRSEAFQEITFQLSITEDKKLDIQSSLEEYSVCTYSNLQSVLLK</sequence>
<gene>
    <name evidence="6" type="ORF">EB796_016677</name>
</gene>
<dbReference type="Proteomes" id="UP000593567">
    <property type="component" value="Unassembled WGS sequence"/>
</dbReference>
<evidence type="ECO:0000256" key="1">
    <source>
        <dbReference type="ARBA" id="ARBA00009342"/>
    </source>
</evidence>
<dbReference type="InterPro" id="IPR016181">
    <property type="entry name" value="Acyl_CoA_acyltransferase"/>
</dbReference>
<keyword evidence="7" id="KW-1185">Reference proteome</keyword>
<organism evidence="6 7">
    <name type="scientific">Bugula neritina</name>
    <name type="common">Brown bryozoan</name>
    <name type="synonym">Sertularia neritina</name>
    <dbReference type="NCBI Taxonomy" id="10212"/>
    <lineage>
        <taxon>Eukaryota</taxon>
        <taxon>Metazoa</taxon>
        <taxon>Spiralia</taxon>
        <taxon>Lophotrochozoa</taxon>
        <taxon>Bryozoa</taxon>
        <taxon>Gymnolaemata</taxon>
        <taxon>Cheilostomatida</taxon>
        <taxon>Flustrina</taxon>
        <taxon>Buguloidea</taxon>
        <taxon>Bugulidae</taxon>
        <taxon>Bugula</taxon>
    </lineage>
</organism>